<evidence type="ECO:0000259" key="6">
    <source>
        <dbReference type="PROSITE" id="PS51265"/>
    </source>
</evidence>
<proteinExistence type="predicted"/>
<feature type="domain" description="DBF4-type" evidence="6">
    <location>
        <begin position="288"/>
        <end position="335"/>
    </location>
</feature>
<dbReference type="GO" id="GO:0043539">
    <property type="term" value="F:protein serine/threonine kinase activator activity"/>
    <property type="evidence" value="ECO:0007669"/>
    <property type="project" value="TreeGrafter"/>
</dbReference>
<comment type="caution">
    <text evidence="7">The sequence shown here is derived from an EMBL/GenBank/DDBJ whole genome shotgun (WGS) entry which is preliminary data.</text>
</comment>
<dbReference type="Pfam" id="PF07535">
    <property type="entry name" value="zf-DBF"/>
    <property type="match status" value="1"/>
</dbReference>
<dbReference type="PROSITE" id="PS51265">
    <property type="entry name" value="ZF_DBF4"/>
    <property type="match status" value="1"/>
</dbReference>
<dbReference type="InterPro" id="IPR006572">
    <property type="entry name" value="Znf_DBF"/>
</dbReference>
<dbReference type="EMBL" id="CAJVPV010002819">
    <property type="protein sequence ID" value="CAG8536570.1"/>
    <property type="molecule type" value="Genomic_DNA"/>
</dbReference>
<dbReference type="GO" id="GO:0008270">
    <property type="term" value="F:zinc ion binding"/>
    <property type="evidence" value="ECO:0007669"/>
    <property type="project" value="UniProtKB-KW"/>
</dbReference>
<dbReference type="GO" id="GO:0010571">
    <property type="term" value="P:positive regulation of nuclear cell cycle DNA replication"/>
    <property type="evidence" value="ECO:0007669"/>
    <property type="project" value="TreeGrafter"/>
</dbReference>
<dbReference type="AlphaFoldDB" id="A0A9N9FHI2"/>
<sequence length="335" mass="39117">MQVDDTQQPLNSRKPVTRSHNSTKSPTDEPDEKGMEVQTHHLWVERQRLEFPKYKFYLDDSIKGNDRGRIGRAIKNLGAVVELFYDIDKLTHIVTARKPEKEREEEVKRRIHEDAEVNPRTTAEAKVAPNKRPFGSLTANAANESLGKRIKPDDRERLAINERRQLFGSHNDNATMDNDDDIDLAFARKNGIKVWHVDKCMNIINKLLPNTDKRREEHYYSIFVGDSANIRRPICSRRYIDEAHCIDFHHDLPGNKSPFQSMASRREILELVEKKNPDANESTTESSKAESRKYCENCEVRFDSLAEHRQSKAHVYLARYSQYFKELDELLRELR</sequence>
<keyword evidence="8" id="KW-1185">Reference proteome</keyword>
<dbReference type="OrthoDB" id="21380at2759"/>
<reference evidence="7" key="1">
    <citation type="submission" date="2021-06" db="EMBL/GenBank/DDBJ databases">
        <authorList>
            <person name="Kallberg Y."/>
            <person name="Tangrot J."/>
            <person name="Rosling A."/>
        </authorList>
    </citation>
    <scope>NUCLEOTIDE SEQUENCE</scope>
    <source>
        <strain evidence="7">CL551</strain>
    </source>
</reference>
<dbReference type="PANTHER" id="PTHR15375:SF26">
    <property type="entry name" value="PROTEIN CHIFFON"/>
    <property type="match status" value="1"/>
</dbReference>
<keyword evidence="1" id="KW-0479">Metal-binding</keyword>
<keyword evidence="2 4" id="KW-0863">Zinc-finger</keyword>
<feature type="compositionally biased region" description="Polar residues" evidence="5">
    <location>
        <begin position="1"/>
        <end position="11"/>
    </location>
</feature>
<organism evidence="7 8">
    <name type="scientific">Acaulospora morrowiae</name>
    <dbReference type="NCBI Taxonomy" id="94023"/>
    <lineage>
        <taxon>Eukaryota</taxon>
        <taxon>Fungi</taxon>
        <taxon>Fungi incertae sedis</taxon>
        <taxon>Mucoromycota</taxon>
        <taxon>Glomeromycotina</taxon>
        <taxon>Glomeromycetes</taxon>
        <taxon>Diversisporales</taxon>
        <taxon>Acaulosporaceae</taxon>
        <taxon>Acaulospora</taxon>
    </lineage>
</organism>
<dbReference type="GO" id="GO:0031431">
    <property type="term" value="C:Dbf4-dependent protein kinase complex"/>
    <property type="evidence" value="ECO:0007669"/>
    <property type="project" value="TreeGrafter"/>
</dbReference>
<evidence type="ECO:0000313" key="8">
    <source>
        <dbReference type="Proteomes" id="UP000789342"/>
    </source>
</evidence>
<dbReference type="PANTHER" id="PTHR15375">
    <property type="entry name" value="ACTIVATOR OF S-PHASE KINASE-RELATED"/>
    <property type="match status" value="1"/>
</dbReference>
<feature type="region of interest" description="Disordered" evidence="5">
    <location>
        <begin position="1"/>
        <end position="35"/>
    </location>
</feature>
<keyword evidence="3" id="KW-0862">Zinc</keyword>
<dbReference type="InterPro" id="IPR051590">
    <property type="entry name" value="Replication_Regulatory_Kinase"/>
</dbReference>
<evidence type="ECO:0000256" key="2">
    <source>
        <dbReference type="ARBA" id="ARBA00022771"/>
    </source>
</evidence>
<accession>A0A9N9FHI2</accession>
<dbReference type="Gene3D" id="6.10.250.3410">
    <property type="entry name" value="DBF zinc finger"/>
    <property type="match status" value="1"/>
</dbReference>
<name>A0A9N9FHI2_9GLOM</name>
<dbReference type="InterPro" id="IPR038545">
    <property type="entry name" value="Znf_DBF_sf"/>
</dbReference>
<evidence type="ECO:0000256" key="1">
    <source>
        <dbReference type="ARBA" id="ARBA00022723"/>
    </source>
</evidence>
<dbReference type="GO" id="GO:0003676">
    <property type="term" value="F:nucleic acid binding"/>
    <property type="evidence" value="ECO:0007669"/>
    <property type="project" value="InterPro"/>
</dbReference>
<gene>
    <name evidence="7" type="ORF">AMORRO_LOCUS4923</name>
</gene>
<evidence type="ECO:0000256" key="5">
    <source>
        <dbReference type="SAM" id="MobiDB-lite"/>
    </source>
</evidence>
<dbReference type="GO" id="GO:1901987">
    <property type="term" value="P:regulation of cell cycle phase transition"/>
    <property type="evidence" value="ECO:0007669"/>
    <property type="project" value="TreeGrafter"/>
</dbReference>
<dbReference type="SMART" id="SM00586">
    <property type="entry name" value="ZnF_DBF"/>
    <property type="match status" value="1"/>
</dbReference>
<evidence type="ECO:0000313" key="7">
    <source>
        <dbReference type="EMBL" id="CAG8536570.1"/>
    </source>
</evidence>
<evidence type="ECO:0000256" key="3">
    <source>
        <dbReference type="ARBA" id="ARBA00022833"/>
    </source>
</evidence>
<evidence type="ECO:0000256" key="4">
    <source>
        <dbReference type="PROSITE-ProRule" id="PRU00600"/>
    </source>
</evidence>
<dbReference type="Proteomes" id="UP000789342">
    <property type="component" value="Unassembled WGS sequence"/>
</dbReference>
<protein>
    <submittedName>
        <fullName evidence="7">6851_t:CDS:1</fullName>
    </submittedName>
</protein>